<dbReference type="STRING" id="1403537.Q428_01565"/>
<dbReference type="Proteomes" id="UP000019681">
    <property type="component" value="Unassembled WGS sequence"/>
</dbReference>
<keyword evidence="1" id="KW-1133">Transmembrane helix</keyword>
<organism evidence="2 3">
    <name type="scientific">Fervidicella metallireducens AeB</name>
    <dbReference type="NCBI Taxonomy" id="1403537"/>
    <lineage>
        <taxon>Bacteria</taxon>
        <taxon>Bacillati</taxon>
        <taxon>Bacillota</taxon>
        <taxon>Clostridia</taxon>
        <taxon>Eubacteriales</taxon>
        <taxon>Clostridiaceae</taxon>
        <taxon>Fervidicella</taxon>
    </lineage>
</organism>
<dbReference type="EMBL" id="AZQP01000003">
    <property type="protein sequence ID" value="EYE89580.1"/>
    <property type="molecule type" value="Genomic_DNA"/>
</dbReference>
<keyword evidence="3" id="KW-1185">Reference proteome</keyword>
<reference evidence="2 3" key="1">
    <citation type="journal article" date="2014" name="Genome Announc.">
        <title>Draft Genome Sequence of Fervidicella metallireducens Strain AeBT, an Iron-Reducing Thermoanaerobe from the Great Artesian Basin.</title>
        <authorList>
            <person name="Patel B.K."/>
        </authorList>
    </citation>
    <scope>NUCLEOTIDE SEQUENCE [LARGE SCALE GENOMIC DNA]</scope>
    <source>
        <strain evidence="2 3">AeB</strain>
    </source>
</reference>
<sequence>MSGKFMLVKKIVIPIITFVVMTSQLTGCTTLAKKKWLI</sequence>
<proteinExistence type="predicted"/>
<evidence type="ECO:0000313" key="3">
    <source>
        <dbReference type="Proteomes" id="UP000019681"/>
    </source>
</evidence>
<dbReference type="AlphaFoldDB" id="A0A017S099"/>
<comment type="caution">
    <text evidence="2">The sequence shown here is derived from an EMBL/GenBank/DDBJ whole genome shotgun (WGS) entry which is preliminary data.</text>
</comment>
<protein>
    <submittedName>
        <fullName evidence="2">Uncharacterized protein</fullName>
    </submittedName>
</protein>
<evidence type="ECO:0000313" key="2">
    <source>
        <dbReference type="EMBL" id="EYE89580.1"/>
    </source>
</evidence>
<accession>A0A017S099</accession>
<keyword evidence="1" id="KW-0812">Transmembrane</keyword>
<gene>
    <name evidence="2" type="ORF">Q428_01565</name>
</gene>
<feature type="transmembrane region" description="Helical" evidence="1">
    <location>
        <begin position="12"/>
        <end position="32"/>
    </location>
</feature>
<evidence type="ECO:0000256" key="1">
    <source>
        <dbReference type="SAM" id="Phobius"/>
    </source>
</evidence>
<keyword evidence="1" id="KW-0472">Membrane</keyword>
<name>A0A017S099_9CLOT</name>